<proteinExistence type="predicted"/>
<name>A0ABX5SE07_9BURK</name>
<feature type="transmembrane region" description="Helical" evidence="1">
    <location>
        <begin position="70"/>
        <end position="87"/>
    </location>
</feature>
<accession>A0ABX5SE07</accession>
<keyword evidence="1" id="KW-0472">Membrane</keyword>
<dbReference type="InterPro" id="IPR019253">
    <property type="entry name" value="DUF2244_TM"/>
</dbReference>
<feature type="transmembrane region" description="Helical" evidence="1">
    <location>
        <begin position="93"/>
        <end position="114"/>
    </location>
</feature>
<reference evidence="2 3" key="1">
    <citation type="submission" date="2019-03" db="EMBL/GenBank/DDBJ databases">
        <title>Draft Genome Sequences of Six Type Strains of the Genus Massilia.</title>
        <authorList>
            <person name="Miess H."/>
            <person name="Frediansyhah A."/>
            <person name="Gross H."/>
        </authorList>
    </citation>
    <scope>NUCLEOTIDE SEQUENCE [LARGE SCALE GENOMIC DNA]</scope>
    <source>
        <strain evidence="2 3">DSM 17505</strain>
    </source>
</reference>
<protein>
    <submittedName>
        <fullName evidence="2">DUF2244 domain-containing protein</fullName>
    </submittedName>
</protein>
<evidence type="ECO:0000256" key="1">
    <source>
        <dbReference type="SAM" id="Phobius"/>
    </source>
</evidence>
<keyword evidence="1" id="KW-1133">Transmembrane helix</keyword>
<keyword evidence="1" id="KW-0812">Transmembrane</keyword>
<dbReference type="Pfam" id="PF10003">
    <property type="entry name" value="DUF2244"/>
    <property type="match status" value="1"/>
</dbReference>
<evidence type="ECO:0000313" key="2">
    <source>
        <dbReference type="EMBL" id="QBQ37753.1"/>
    </source>
</evidence>
<organism evidence="2 3">
    <name type="scientific">Pseudoduganella plicata</name>
    <dbReference type="NCBI Taxonomy" id="321984"/>
    <lineage>
        <taxon>Bacteria</taxon>
        <taxon>Pseudomonadati</taxon>
        <taxon>Pseudomonadota</taxon>
        <taxon>Betaproteobacteria</taxon>
        <taxon>Burkholderiales</taxon>
        <taxon>Oxalobacteraceae</taxon>
        <taxon>Telluria group</taxon>
        <taxon>Pseudoduganella</taxon>
    </lineage>
</organism>
<keyword evidence="3" id="KW-1185">Reference proteome</keyword>
<evidence type="ECO:0000313" key="3">
    <source>
        <dbReference type="Proteomes" id="UP000294359"/>
    </source>
</evidence>
<dbReference type="Proteomes" id="UP000294359">
    <property type="component" value="Chromosome"/>
</dbReference>
<sequence>MLSHGNNGVLSAGNDCPSGHACIVAPLPAVQWSEPGRRAVKRDWHTGSAKDVGRREWLLKRNCSLTPRQTITCWAVLVAMSLGTGLFCTWHGAPLVLLFTALEITVVTAAFVFYSRHATDFDRIVLDEGRLTVDKMRGGTAQQYQLEALWLRVTPPARRRDPVRLAARDVTVEVGSYLLEPQRRLLARELREALAARGSG</sequence>
<dbReference type="EMBL" id="CP038026">
    <property type="protein sequence ID" value="QBQ37753.1"/>
    <property type="molecule type" value="Genomic_DNA"/>
</dbReference>
<gene>
    <name evidence="2" type="ORF">E1742_17415</name>
</gene>